<reference evidence="1 2" key="1">
    <citation type="journal article" date="2013" name="Antonie Van Leeuwenhoek">
        <title>Dongia rigui sp. nov., isolated from freshwater of a large wetland in Korea.</title>
        <authorList>
            <person name="Baik K.S."/>
            <person name="Hwang Y.M."/>
            <person name="Choi J.S."/>
            <person name="Kwon J."/>
            <person name="Seong C.N."/>
        </authorList>
    </citation>
    <scope>NUCLEOTIDE SEQUENCE [LARGE SCALE GENOMIC DNA]</scope>
    <source>
        <strain evidence="1 2">04SU4-P</strain>
    </source>
</reference>
<dbReference type="EMBL" id="JAXCLX010000002">
    <property type="protein sequence ID" value="MDY0873203.1"/>
    <property type="molecule type" value="Genomic_DNA"/>
</dbReference>
<accession>A0ABU5E0T7</accession>
<protein>
    <recommendedName>
        <fullName evidence="3">DUF2946 domain-containing protein</fullName>
    </recommendedName>
</protein>
<evidence type="ECO:0000313" key="1">
    <source>
        <dbReference type="EMBL" id="MDY0873203.1"/>
    </source>
</evidence>
<keyword evidence="2" id="KW-1185">Reference proteome</keyword>
<comment type="caution">
    <text evidence="1">The sequence shown here is derived from an EMBL/GenBank/DDBJ whole genome shotgun (WGS) entry which is preliminary data.</text>
</comment>
<evidence type="ECO:0008006" key="3">
    <source>
        <dbReference type="Google" id="ProtNLM"/>
    </source>
</evidence>
<dbReference type="Proteomes" id="UP001271769">
    <property type="component" value="Unassembled WGS sequence"/>
</dbReference>
<evidence type="ECO:0000313" key="2">
    <source>
        <dbReference type="Proteomes" id="UP001271769"/>
    </source>
</evidence>
<proteinExistence type="predicted"/>
<gene>
    <name evidence="1" type="ORF">SMD31_14775</name>
</gene>
<organism evidence="1 2">
    <name type="scientific">Dongia rigui</name>
    <dbReference type="NCBI Taxonomy" id="940149"/>
    <lineage>
        <taxon>Bacteria</taxon>
        <taxon>Pseudomonadati</taxon>
        <taxon>Pseudomonadota</taxon>
        <taxon>Alphaproteobacteria</taxon>
        <taxon>Rhodospirillales</taxon>
        <taxon>Dongiaceae</taxon>
        <taxon>Dongia</taxon>
    </lineage>
</organism>
<name>A0ABU5E0T7_9PROT</name>
<dbReference type="RefSeq" id="WP_320501665.1">
    <property type="nucleotide sequence ID" value="NZ_JAXCLX010000002.1"/>
</dbReference>
<sequence>MIGTERILAALRLRRLAIGMLLVPLLVLNLVAASLGTSHMARASAFDDVVARSRCLTGTDAMLPGKAPVKSEKHQPCPACATACTTGCCAGPALLGAGMSASERRLAASLNATHMPITYLAVPLQFRSSLHAQAPPLRQRGQSFDA</sequence>